<evidence type="ECO:0000256" key="1">
    <source>
        <dbReference type="ARBA" id="ARBA00022737"/>
    </source>
</evidence>
<feature type="compositionally biased region" description="Polar residues" evidence="3">
    <location>
        <begin position="144"/>
        <end position="155"/>
    </location>
</feature>
<feature type="region of interest" description="Disordered" evidence="3">
    <location>
        <begin position="496"/>
        <end position="515"/>
    </location>
</feature>
<comment type="caution">
    <text evidence="4">The sequence shown here is derived from an EMBL/GenBank/DDBJ whole genome shotgun (WGS) entry which is preliminary data.</text>
</comment>
<protein>
    <recommendedName>
        <fullName evidence="6">Pentatricopeptide repeat-containing protein</fullName>
    </recommendedName>
</protein>
<keyword evidence="1" id="KW-0677">Repeat</keyword>
<dbReference type="Pfam" id="PF13041">
    <property type="entry name" value="PPR_2"/>
    <property type="match status" value="1"/>
</dbReference>
<dbReference type="InterPro" id="IPR002885">
    <property type="entry name" value="PPR_rpt"/>
</dbReference>
<feature type="region of interest" description="Disordered" evidence="3">
    <location>
        <begin position="567"/>
        <end position="590"/>
    </location>
</feature>
<name>A0ABD3QDJ5_9STRA</name>
<accession>A0ABD3QDJ5</accession>
<feature type="compositionally biased region" description="Polar residues" evidence="3">
    <location>
        <begin position="573"/>
        <end position="586"/>
    </location>
</feature>
<proteinExistence type="predicted"/>
<evidence type="ECO:0000256" key="2">
    <source>
        <dbReference type="PROSITE-ProRule" id="PRU00708"/>
    </source>
</evidence>
<dbReference type="Proteomes" id="UP001516023">
    <property type="component" value="Unassembled WGS sequence"/>
</dbReference>
<dbReference type="AlphaFoldDB" id="A0ABD3QDJ5"/>
<feature type="repeat" description="PPR" evidence="2">
    <location>
        <begin position="633"/>
        <end position="668"/>
    </location>
</feature>
<evidence type="ECO:0000256" key="3">
    <source>
        <dbReference type="SAM" id="MobiDB-lite"/>
    </source>
</evidence>
<feature type="compositionally biased region" description="Polar residues" evidence="3">
    <location>
        <begin position="505"/>
        <end position="515"/>
    </location>
</feature>
<dbReference type="EMBL" id="JABMIG020000046">
    <property type="protein sequence ID" value="KAL3798423.1"/>
    <property type="molecule type" value="Genomic_DNA"/>
</dbReference>
<evidence type="ECO:0008006" key="6">
    <source>
        <dbReference type="Google" id="ProtNLM"/>
    </source>
</evidence>
<sequence>MTERFEAYRLIIKPFVSGMSSLCLLAAHRVAVGTSRHHAESASSFMLRRRPGVAIIPRSDGTVLNSRCQHTELRPPRWCGLDVYPKYSASCLTKVDVYRSFSTATIETIASPSDDRSNYDSTKSTADESADQTRRTARRRRKSNPSTDQPQPSRLSQKEESMLPPLAESDYDPRHVVEQIKLASGWNQGRIPGQLNSSLSNRKFKERKWDYDFVRSAVDLYERHLHYVLNHLNSKGFKEVNKQENDEQSTNSTLIFAGIHPSPEKCNDTEVLVAASTLATAVRALTRSRLDTPLLSKRIRDIERLIGSIGWTPITEGLSYRLLEANGKAGNVRRTLALLELRRLRGYAPRETLDDVANRDQDDDSGNLQHMMPGEKEFTHVITSIQSAQLPLRRSRNIYLHESTFSESSLDNPTRYLDAILINMSQRGVPLRPHMAARMLNCYSSTGRTGRALHYFYKVVRDPIEEDGVYIPGPHPTHLGKEGLEEWKNKRRGEGMGRLLVPRDVSSNQTPKDSTGRTAYEELEAMMADDEEVNLKTRVRMNMHPPPPFHKIPSAVKGAPLFQSRDRSPFSHMLSSQSPTEENQQPAAKPFKKPLTKFEWELERDWSLSLTAAFAFADSLTHGACGHDPIELDLPCWNALIKACCYRGAFHRALKILNETMPQKGIDPDSFSYNTILAGLARVGDITTLRELLVNMTNKNVPVDKYTVQAMADGLLNMGDIAGASSIVQVSFLRILLYLLCTSTSNNYSHLFTMIFRTFSINTMRCPRKYSFILPNLSRPHISHVKNLSLCYSYTTQLKIIEFALANGLIFEAKRHVYFIQQLWKWQPSPHHSKSFCSVMEATKRNPKLNKDALQKLFRYFGEDLNDKDFF</sequence>
<feature type="region of interest" description="Disordered" evidence="3">
    <location>
        <begin position="111"/>
        <end position="170"/>
    </location>
</feature>
<reference evidence="4 5" key="1">
    <citation type="journal article" date="2020" name="G3 (Bethesda)">
        <title>Improved Reference Genome for Cyclotella cryptica CCMP332, a Model for Cell Wall Morphogenesis, Salinity Adaptation, and Lipid Production in Diatoms (Bacillariophyta).</title>
        <authorList>
            <person name="Roberts W.R."/>
            <person name="Downey K.M."/>
            <person name="Ruck E.C."/>
            <person name="Traller J.C."/>
            <person name="Alverson A.J."/>
        </authorList>
    </citation>
    <scope>NUCLEOTIDE SEQUENCE [LARGE SCALE GENOMIC DNA]</scope>
    <source>
        <strain evidence="4 5">CCMP332</strain>
    </source>
</reference>
<evidence type="ECO:0000313" key="5">
    <source>
        <dbReference type="Proteomes" id="UP001516023"/>
    </source>
</evidence>
<dbReference type="Gene3D" id="1.25.40.10">
    <property type="entry name" value="Tetratricopeptide repeat domain"/>
    <property type="match status" value="1"/>
</dbReference>
<keyword evidence="5" id="KW-1185">Reference proteome</keyword>
<dbReference type="PROSITE" id="PS51375">
    <property type="entry name" value="PPR"/>
    <property type="match status" value="2"/>
</dbReference>
<dbReference type="InterPro" id="IPR011990">
    <property type="entry name" value="TPR-like_helical_dom_sf"/>
</dbReference>
<gene>
    <name evidence="4" type="ORF">HJC23_005076</name>
</gene>
<dbReference type="PANTHER" id="PTHR47936:SF1">
    <property type="entry name" value="PENTATRICOPEPTIDE REPEAT-CONTAINING PROTEIN GUN1, CHLOROPLASTIC"/>
    <property type="match status" value="1"/>
</dbReference>
<feature type="repeat" description="PPR" evidence="2">
    <location>
        <begin position="669"/>
        <end position="703"/>
    </location>
</feature>
<organism evidence="4 5">
    <name type="scientific">Cyclotella cryptica</name>
    <dbReference type="NCBI Taxonomy" id="29204"/>
    <lineage>
        <taxon>Eukaryota</taxon>
        <taxon>Sar</taxon>
        <taxon>Stramenopiles</taxon>
        <taxon>Ochrophyta</taxon>
        <taxon>Bacillariophyta</taxon>
        <taxon>Coscinodiscophyceae</taxon>
        <taxon>Thalassiosirophycidae</taxon>
        <taxon>Stephanodiscales</taxon>
        <taxon>Stephanodiscaceae</taxon>
        <taxon>Cyclotella</taxon>
    </lineage>
</organism>
<dbReference type="PANTHER" id="PTHR47936">
    <property type="entry name" value="PPR_LONG DOMAIN-CONTAINING PROTEIN"/>
    <property type="match status" value="1"/>
</dbReference>
<evidence type="ECO:0000313" key="4">
    <source>
        <dbReference type="EMBL" id="KAL3798423.1"/>
    </source>
</evidence>